<evidence type="ECO:0008006" key="6">
    <source>
        <dbReference type="Google" id="ProtNLM"/>
    </source>
</evidence>
<feature type="chain" id="PRO_5039028727" description="PSI domain-containing protein" evidence="3">
    <location>
        <begin position="24"/>
        <end position="171"/>
    </location>
</feature>
<sequence>MVQLRIFIPYVLVIVLSLTAVFAQTTAPAKANCETKSNTSCEACLKDVSCLWCRTTQKCINYPVKTILPPHSLCPLNEARWGLCWVNFQALIIAMSVIAGVIIIAILICCFCCCKCENVGSQRAEAKMDKQADKRKGRQEERKTEMKMRHEEIRKKYGLSGANPYSKFENN</sequence>
<feature type="region of interest" description="Disordered" evidence="1">
    <location>
        <begin position="127"/>
        <end position="171"/>
    </location>
</feature>
<dbReference type="GO" id="GO:0006606">
    <property type="term" value="P:protein import into nucleus"/>
    <property type="evidence" value="ECO:0007669"/>
    <property type="project" value="TreeGrafter"/>
</dbReference>
<accession>A0A9D3RMJ4</accession>
<reference evidence="4" key="1">
    <citation type="submission" date="2021-01" db="EMBL/GenBank/DDBJ databases">
        <title>A chromosome-scale assembly of European eel, Anguilla anguilla.</title>
        <authorList>
            <person name="Henkel C."/>
            <person name="Jong-Raadsen S.A."/>
            <person name="Dufour S."/>
            <person name="Weltzien F.-A."/>
            <person name="Palstra A.P."/>
            <person name="Pelster B."/>
            <person name="Spaink H.P."/>
            <person name="Van Den Thillart G.E."/>
            <person name="Jansen H."/>
            <person name="Zahm M."/>
            <person name="Klopp C."/>
            <person name="Cedric C."/>
            <person name="Louis A."/>
            <person name="Berthelot C."/>
            <person name="Parey E."/>
            <person name="Roest Crollius H."/>
            <person name="Montfort J."/>
            <person name="Robinson-Rechavi M."/>
            <person name="Bucao C."/>
            <person name="Bouchez O."/>
            <person name="Gislard M."/>
            <person name="Lluch J."/>
            <person name="Milhes M."/>
            <person name="Lampietro C."/>
            <person name="Lopez Roques C."/>
            <person name="Donnadieu C."/>
            <person name="Braasch I."/>
            <person name="Desvignes T."/>
            <person name="Postlethwait J."/>
            <person name="Bobe J."/>
            <person name="Guiguen Y."/>
            <person name="Dirks R."/>
        </authorList>
    </citation>
    <scope>NUCLEOTIDE SEQUENCE</scope>
    <source>
        <strain evidence="4">Tag_6206</strain>
        <tissue evidence="4">Liver</tissue>
    </source>
</reference>
<gene>
    <name evidence="4" type="ORF">ANANG_G00272880</name>
</gene>
<evidence type="ECO:0000313" key="4">
    <source>
        <dbReference type="EMBL" id="KAG5833157.1"/>
    </source>
</evidence>
<dbReference type="GO" id="GO:0005634">
    <property type="term" value="C:nucleus"/>
    <property type="evidence" value="ECO:0007669"/>
    <property type="project" value="TreeGrafter"/>
</dbReference>
<dbReference type="GO" id="GO:0005737">
    <property type="term" value="C:cytoplasm"/>
    <property type="evidence" value="ECO:0007669"/>
    <property type="project" value="TreeGrafter"/>
</dbReference>
<keyword evidence="2" id="KW-1133">Transmembrane helix</keyword>
<proteinExistence type="predicted"/>
<dbReference type="EMBL" id="JAFIRN010000016">
    <property type="protein sequence ID" value="KAG5833157.1"/>
    <property type="molecule type" value="Genomic_DNA"/>
</dbReference>
<dbReference type="PANTHER" id="PTHR15191:SF7">
    <property type="entry name" value="PTTG1-INTERACTING PROTEIN B"/>
    <property type="match status" value="1"/>
</dbReference>
<dbReference type="AlphaFoldDB" id="A0A9D3RMJ4"/>
<feature type="compositionally biased region" description="Basic and acidic residues" evidence="1">
    <location>
        <begin position="127"/>
        <end position="155"/>
    </location>
</feature>
<name>A0A9D3RMJ4_ANGAN</name>
<keyword evidence="5" id="KW-1185">Reference proteome</keyword>
<keyword evidence="3" id="KW-0732">Signal</keyword>
<dbReference type="InterPro" id="IPR052304">
    <property type="entry name" value="PTTG1IP"/>
</dbReference>
<dbReference type="PANTHER" id="PTHR15191">
    <property type="entry name" value="PROTEIN CBG20567"/>
    <property type="match status" value="1"/>
</dbReference>
<feature type="signal peptide" evidence="3">
    <location>
        <begin position="1"/>
        <end position="23"/>
    </location>
</feature>
<keyword evidence="2" id="KW-0812">Transmembrane</keyword>
<evidence type="ECO:0000256" key="1">
    <source>
        <dbReference type="SAM" id="MobiDB-lite"/>
    </source>
</evidence>
<keyword evidence="2" id="KW-0472">Membrane</keyword>
<comment type="caution">
    <text evidence="4">The sequence shown here is derived from an EMBL/GenBank/DDBJ whole genome shotgun (WGS) entry which is preliminary data.</text>
</comment>
<evidence type="ECO:0000313" key="5">
    <source>
        <dbReference type="Proteomes" id="UP001044222"/>
    </source>
</evidence>
<feature type="transmembrane region" description="Helical" evidence="2">
    <location>
        <begin position="90"/>
        <end position="114"/>
    </location>
</feature>
<evidence type="ECO:0000256" key="2">
    <source>
        <dbReference type="SAM" id="Phobius"/>
    </source>
</evidence>
<protein>
    <recommendedName>
        <fullName evidence="6">PSI domain-containing protein</fullName>
    </recommendedName>
</protein>
<evidence type="ECO:0000256" key="3">
    <source>
        <dbReference type="SAM" id="SignalP"/>
    </source>
</evidence>
<dbReference type="Proteomes" id="UP001044222">
    <property type="component" value="Chromosome 16"/>
</dbReference>
<organism evidence="4 5">
    <name type="scientific">Anguilla anguilla</name>
    <name type="common">European freshwater eel</name>
    <name type="synonym">Muraena anguilla</name>
    <dbReference type="NCBI Taxonomy" id="7936"/>
    <lineage>
        <taxon>Eukaryota</taxon>
        <taxon>Metazoa</taxon>
        <taxon>Chordata</taxon>
        <taxon>Craniata</taxon>
        <taxon>Vertebrata</taxon>
        <taxon>Euteleostomi</taxon>
        <taxon>Actinopterygii</taxon>
        <taxon>Neopterygii</taxon>
        <taxon>Teleostei</taxon>
        <taxon>Anguilliformes</taxon>
        <taxon>Anguillidae</taxon>
        <taxon>Anguilla</taxon>
    </lineage>
</organism>